<reference evidence="10 11" key="1">
    <citation type="submission" date="2024-11" db="EMBL/GenBank/DDBJ databases">
        <title>A near-complete genome assembly of Cinchona calisaya.</title>
        <authorList>
            <person name="Lian D.C."/>
            <person name="Zhao X.W."/>
            <person name="Wei L."/>
        </authorList>
    </citation>
    <scope>NUCLEOTIDE SEQUENCE [LARGE SCALE GENOMIC DNA]</scope>
    <source>
        <tissue evidence="10">Nenye</tissue>
    </source>
</reference>
<proteinExistence type="predicted"/>
<evidence type="ECO:0000256" key="2">
    <source>
        <dbReference type="ARBA" id="ARBA00022448"/>
    </source>
</evidence>
<dbReference type="Gene3D" id="1.20.120.1770">
    <property type="match status" value="1"/>
</dbReference>
<evidence type="ECO:0000313" key="11">
    <source>
        <dbReference type="Proteomes" id="UP001630127"/>
    </source>
</evidence>
<evidence type="ECO:0000256" key="8">
    <source>
        <dbReference type="SAM" id="SignalP"/>
    </source>
</evidence>
<name>A0ABD2ZTX7_9GENT</name>
<feature type="transmembrane region" description="Helical" evidence="7">
    <location>
        <begin position="132"/>
        <end position="151"/>
    </location>
</feature>
<protein>
    <recommendedName>
        <fullName evidence="9">Cytochrome b561 domain-containing protein</fullName>
    </recommendedName>
</protein>
<feature type="transmembrane region" description="Helical" evidence="7">
    <location>
        <begin position="192"/>
        <end position="214"/>
    </location>
</feature>
<dbReference type="CDD" id="cd08760">
    <property type="entry name" value="Cyt_b561_FRRS1_like"/>
    <property type="match status" value="1"/>
</dbReference>
<dbReference type="PANTHER" id="PTHR23130:SF153">
    <property type="entry name" value="CYTOCHROME B561 DOMAIN-CONTAINING PROTEIN"/>
    <property type="match status" value="1"/>
</dbReference>
<keyword evidence="3 7" id="KW-0812">Transmembrane</keyword>
<dbReference type="Pfam" id="PF03188">
    <property type="entry name" value="Cytochrom_B561"/>
    <property type="match status" value="1"/>
</dbReference>
<dbReference type="PROSITE" id="PS50939">
    <property type="entry name" value="CYTOCHROME_B561"/>
    <property type="match status" value="1"/>
</dbReference>
<feature type="transmembrane region" description="Helical" evidence="7">
    <location>
        <begin position="226"/>
        <end position="248"/>
    </location>
</feature>
<keyword evidence="4" id="KW-0249">Electron transport</keyword>
<evidence type="ECO:0000256" key="5">
    <source>
        <dbReference type="ARBA" id="ARBA00022989"/>
    </source>
</evidence>
<dbReference type="EMBL" id="JBJUIK010000007">
    <property type="protein sequence ID" value="KAL3521932.1"/>
    <property type="molecule type" value="Genomic_DNA"/>
</dbReference>
<keyword evidence="5 7" id="KW-1133">Transmembrane helix</keyword>
<keyword evidence="2" id="KW-0813">Transport</keyword>
<feature type="domain" description="Cytochrome b561" evidence="9">
    <location>
        <begin position="51"/>
        <end position="253"/>
    </location>
</feature>
<evidence type="ECO:0000256" key="6">
    <source>
        <dbReference type="ARBA" id="ARBA00023136"/>
    </source>
</evidence>
<dbReference type="PANTHER" id="PTHR23130">
    <property type="entry name" value="CYTOCHROME B561 AND DOMON DOMAIN-CONTAINING PROTEIN"/>
    <property type="match status" value="1"/>
</dbReference>
<keyword evidence="6 7" id="KW-0472">Membrane</keyword>
<evidence type="ECO:0000313" key="10">
    <source>
        <dbReference type="EMBL" id="KAL3521932.1"/>
    </source>
</evidence>
<keyword evidence="11" id="KW-1185">Reference proteome</keyword>
<evidence type="ECO:0000256" key="1">
    <source>
        <dbReference type="ARBA" id="ARBA00004370"/>
    </source>
</evidence>
<evidence type="ECO:0000256" key="3">
    <source>
        <dbReference type="ARBA" id="ARBA00022692"/>
    </source>
</evidence>
<evidence type="ECO:0000256" key="7">
    <source>
        <dbReference type="SAM" id="Phobius"/>
    </source>
</evidence>
<dbReference type="InterPro" id="IPR006593">
    <property type="entry name" value="Cyt_b561/ferric_Rdtase_TM"/>
</dbReference>
<organism evidence="10 11">
    <name type="scientific">Cinchona calisaya</name>
    <dbReference type="NCBI Taxonomy" id="153742"/>
    <lineage>
        <taxon>Eukaryota</taxon>
        <taxon>Viridiplantae</taxon>
        <taxon>Streptophyta</taxon>
        <taxon>Embryophyta</taxon>
        <taxon>Tracheophyta</taxon>
        <taxon>Spermatophyta</taxon>
        <taxon>Magnoliopsida</taxon>
        <taxon>eudicotyledons</taxon>
        <taxon>Gunneridae</taxon>
        <taxon>Pentapetalae</taxon>
        <taxon>asterids</taxon>
        <taxon>lamiids</taxon>
        <taxon>Gentianales</taxon>
        <taxon>Rubiaceae</taxon>
        <taxon>Cinchonoideae</taxon>
        <taxon>Cinchoneae</taxon>
        <taxon>Cinchona</taxon>
    </lineage>
</organism>
<comment type="subcellular location">
    <subcellularLocation>
        <location evidence="1">Membrane</location>
    </subcellularLocation>
</comment>
<feature type="transmembrane region" description="Helical" evidence="7">
    <location>
        <begin position="90"/>
        <end position="111"/>
    </location>
</feature>
<keyword evidence="8" id="KW-0732">Signal</keyword>
<dbReference type="Proteomes" id="UP001630127">
    <property type="component" value="Unassembled WGS sequence"/>
</dbReference>
<gene>
    <name evidence="10" type="ORF">ACH5RR_014766</name>
</gene>
<evidence type="ECO:0000256" key="4">
    <source>
        <dbReference type="ARBA" id="ARBA00022982"/>
    </source>
</evidence>
<evidence type="ECO:0000259" key="9">
    <source>
        <dbReference type="PROSITE" id="PS50939"/>
    </source>
</evidence>
<feature type="signal peptide" evidence="8">
    <location>
        <begin position="1"/>
        <end position="20"/>
    </location>
</feature>
<feature type="chain" id="PRO_5044797393" description="Cytochrome b561 domain-containing protein" evidence="8">
    <location>
        <begin position="21"/>
        <end position="253"/>
    </location>
</feature>
<accession>A0ABD2ZTX7</accession>
<comment type="caution">
    <text evidence="10">The sequence shown here is derived from an EMBL/GenBank/DDBJ whole genome shotgun (WGS) entry which is preliminary data.</text>
</comment>
<dbReference type="AlphaFoldDB" id="A0ABD2ZTX7"/>
<sequence length="253" mass="28732">MIFHGLIFAGIISFLHITDAQISPCNEKHSFLMNNDKNVSVVEVHSGKEKYQLTVTAPSQNVHYGETTDHRLGSARRFRRHHRHLRTMHGIVNIIGWGILLPTGVIAARHFKKLPQLKSDEWYSLHIRSQMSGFILGTVGWGLGMSIRNAAKEHNLSVHGILGTIIFALTIIQVIIAAYLRPNQEERESKKYLAICHHLLGYVLIILIITNIYQGIDNQNPAAANIWKWLYSVIVGVFAFIFLALELLRWIKS</sequence>
<feature type="transmembrane region" description="Helical" evidence="7">
    <location>
        <begin position="157"/>
        <end position="180"/>
    </location>
</feature>
<dbReference type="GO" id="GO:0016020">
    <property type="term" value="C:membrane"/>
    <property type="evidence" value="ECO:0007669"/>
    <property type="project" value="UniProtKB-SubCell"/>
</dbReference>
<dbReference type="SMART" id="SM00665">
    <property type="entry name" value="B561"/>
    <property type="match status" value="1"/>
</dbReference>